<dbReference type="PROSITE" id="PS50113">
    <property type="entry name" value="PAC"/>
    <property type="match status" value="1"/>
</dbReference>
<keyword evidence="7" id="KW-0808">Transferase</keyword>
<dbReference type="eggNOG" id="COG3221">
    <property type="taxonomic scope" value="Bacteria"/>
</dbReference>
<dbReference type="InterPro" id="IPR001610">
    <property type="entry name" value="PAC"/>
</dbReference>
<evidence type="ECO:0000256" key="13">
    <source>
        <dbReference type="ARBA" id="ARBA00023136"/>
    </source>
</evidence>
<evidence type="ECO:0000313" key="16">
    <source>
        <dbReference type="EMBL" id="ADU66452.1"/>
    </source>
</evidence>
<keyword evidence="11" id="KW-0418">Kinase</keyword>
<dbReference type="KEGG" id="din:Selin_1723"/>
<evidence type="ECO:0000256" key="14">
    <source>
        <dbReference type="SAM" id="Phobius"/>
    </source>
</evidence>
<evidence type="ECO:0000313" key="17">
    <source>
        <dbReference type="Proteomes" id="UP000002572"/>
    </source>
</evidence>
<evidence type="ECO:0000256" key="10">
    <source>
        <dbReference type="ARBA" id="ARBA00022741"/>
    </source>
</evidence>
<dbReference type="STRING" id="653733.Selin_1723"/>
<keyword evidence="4" id="KW-1003">Cell membrane</keyword>
<dbReference type="GO" id="GO:0005886">
    <property type="term" value="C:plasma membrane"/>
    <property type="evidence" value="ECO:0007669"/>
    <property type="project" value="UniProtKB-SubCell"/>
</dbReference>
<dbReference type="EC" id="2.7.13.3" evidence="3"/>
<dbReference type="Proteomes" id="UP000002572">
    <property type="component" value="Chromosome"/>
</dbReference>
<dbReference type="HOGENOM" id="CLU_606635_0_0_0"/>
<dbReference type="InterPro" id="IPR035965">
    <property type="entry name" value="PAS-like_dom_sf"/>
</dbReference>
<dbReference type="InterPro" id="IPR013655">
    <property type="entry name" value="PAS_fold_3"/>
</dbReference>
<dbReference type="OrthoDB" id="9795133at2"/>
<feature type="domain" description="PAC" evidence="15">
    <location>
        <begin position="431"/>
        <end position="483"/>
    </location>
</feature>
<dbReference type="Gene3D" id="3.40.190.10">
    <property type="entry name" value="Periplasmic binding protein-like II"/>
    <property type="match status" value="2"/>
</dbReference>
<keyword evidence="9" id="KW-0677">Repeat</keyword>
<dbReference type="PANTHER" id="PTHR43304:SF1">
    <property type="entry name" value="PAC DOMAIN-CONTAINING PROTEIN"/>
    <property type="match status" value="1"/>
</dbReference>
<evidence type="ECO:0000256" key="3">
    <source>
        <dbReference type="ARBA" id="ARBA00012438"/>
    </source>
</evidence>
<dbReference type="PANTHER" id="PTHR43304">
    <property type="entry name" value="PHYTOCHROME-LIKE PROTEIN CPH1"/>
    <property type="match status" value="1"/>
</dbReference>
<evidence type="ECO:0000256" key="5">
    <source>
        <dbReference type="ARBA" id="ARBA00022519"/>
    </source>
</evidence>
<evidence type="ECO:0000256" key="2">
    <source>
        <dbReference type="ARBA" id="ARBA00004429"/>
    </source>
</evidence>
<dbReference type="AlphaFoldDB" id="E6W0V7"/>
<dbReference type="GO" id="GO:0004673">
    <property type="term" value="F:protein histidine kinase activity"/>
    <property type="evidence" value="ECO:0007669"/>
    <property type="project" value="UniProtKB-EC"/>
</dbReference>
<dbReference type="Pfam" id="PF12974">
    <property type="entry name" value="Phosphonate-bd"/>
    <property type="match status" value="1"/>
</dbReference>
<dbReference type="Pfam" id="PF08447">
    <property type="entry name" value="PAS_3"/>
    <property type="match status" value="1"/>
</dbReference>
<evidence type="ECO:0000256" key="4">
    <source>
        <dbReference type="ARBA" id="ARBA00022475"/>
    </source>
</evidence>
<evidence type="ECO:0000256" key="9">
    <source>
        <dbReference type="ARBA" id="ARBA00022737"/>
    </source>
</evidence>
<evidence type="ECO:0000256" key="1">
    <source>
        <dbReference type="ARBA" id="ARBA00000085"/>
    </source>
</evidence>
<gene>
    <name evidence="16" type="ordered locus">Selin_1723</name>
</gene>
<keyword evidence="8 14" id="KW-0812">Transmembrane</keyword>
<keyword evidence="12 14" id="KW-1133">Transmembrane helix</keyword>
<accession>E6W0V7</accession>
<evidence type="ECO:0000256" key="12">
    <source>
        <dbReference type="ARBA" id="ARBA00022989"/>
    </source>
</evidence>
<dbReference type="EMBL" id="CP002432">
    <property type="protein sequence ID" value="ADU66452.1"/>
    <property type="molecule type" value="Genomic_DNA"/>
</dbReference>
<comment type="subcellular location">
    <subcellularLocation>
        <location evidence="2">Cell inner membrane</location>
        <topology evidence="2">Multi-pass membrane protein</topology>
    </subcellularLocation>
</comment>
<sequence length="517" mass="58333">MFFLRAFLLPSARRALSLIALLMCTATSALGQSYTLGVLSYRPVEITRERFQPLVDYLNQHIPHFSIELRVLSYADLERALTNGEIDFVLTNPAHYILLARQNSLSSPLATIIPMEHGIPVRGFAGVILVPAERDELQTIADLKGKTVAVVTTKSLGGYQMQAFELLGHGVQPHRDIRIKETGMPHDSAILTMLHGQTDAAFVRSGIMESMIREGRLQASAIRVLNPVEARGIPYAASTAVYPEWPLAALAHTNEQVALLLASALYALPHGSKLARQVGIYGFSVPADYHSVERLMRELRLPPFDLAPEFTLKDAWERWELPIALLLLVVILILLLSAALFLARRQALREQQHGQILLHRLEEAQRIARLGHWEANLVSGQLWWSDTIYAIFGFDQQTFSPSIQAFHDRVHPEDLPLVLASEERARRDGIHDVQHRIIRPDGEVRWVHELARLERDEQGNLVRLIGTVQDISAQKRVEQALTESELRLRQFAENSDTIFWVRTADIMHYISPGYEKA</sequence>
<feature type="transmembrane region" description="Helical" evidence="14">
    <location>
        <begin position="321"/>
        <end position="343"/>
    </location>
</feature>
<dbReference type="InterPro" id="IPR052162">
    <property type="entry name" value="Sensor_kinase/Photoreceptor"/>
</dbReference>
<evidence type="ECO:0000256" key="6">
    <source>
        <dbReference type="ARBA" id="ARBA00022553"/>
    </source>
</evidence>
<keyword evidence="5" id="KW-0997">Cell inner membrane</keyword>
<dbReference type="NCBIfam" id="TIGR00229">
    <property type="entry name" value="sensory_box"/>
    <property type="match status" value="1"/>
</dbReference>
<dbReference type="Gene3D" id="3.30.450.20">
    <property type="entry name" value="PAS domain"/>
    <property type="match status" value="1"/>
</dbReference>
<evidence type="ECO:0000256" key="8">
    <source>
        <dbReference type="ARBA" id="ARBA00022692"/>
    </source>
</evidence>
<dbReference type="CDD" id="cd00130">
    <property type="entry name" value="PAS"/>
    <property type="match status" value="1"/>
</dbReference>
<dbReference type="InterPro" id="IPR000014">
    <property type="entry name" value="PAS"/>
</dbReference>
<keyword evidence="13 14" id="KW-0472">Membrane</keyword>
<dbReference type="GO" id="GO:0000166">
    <property type="term" value="F:nucleotide binding"/>
    <property type="evidence" value="ECO:0007669"/>
    <property type="project" value="UniProtKB-KW"/>
</dbReference>
<organism evidence="16 17">
    <name type="scientific">Desulfurispirillum indicum (strain ATCC BAA-1389 / DSM 22839 / S5)</name>
    <dbReference type="NCBI Taxonomy" id="653733"/>
    <lineage>
        <taxon>Bacteria</taxon>
        <taxon>Pseudomonadati</taxon>
        <taxon>Chrysiogenota</taxon>
        <taxon>Chrysiogenia</taxon>
        <taxon>Chrysiogenales</taxon>
        <taxon>Chrysiogenaceae</taxon>
        <taxon>Desulfurispirillum</taxon>
    </lineage>
</organism>
<dbReference type="SUPFAM" id="SSF53850">
    <property type="entry name" value="Periplasmic binding protein-like II"/>
    <property type="match status" value="1"/>
</dbReference>
<dbReference type="SMART" id="SM00086">
    <property type="entry name" value="PAC"/>
    <property type="match status" value="1"/>
</dbReference>
<dbReference type="FunFam" id="2.10.70.100:FF:000001">
    <property type="entry name" value="Sensory transduction histidine kinase"/>
    <property type="match status" value="1"/>
</dbReference>
<evidence type="ECO:0000256" key="7">
    <source>
        <dbReference type="ARBA" id="ARBA00022679"/>
    </source>
</evidence>
<reference evidence="16 17" key="1">
    <citation type="submission" date="2010-12" db="EMBL/GenBank/DDBJ databases">
        <title>Complete sequence of Desulfurispirillum indicum S5.</title>
        <authorList>
            <consortium name="US DOE Joint Genome Institute"/>
            <person name="Lucas S."/>
            <person name="Copeland A."/>
            <person name="Lapidus A."/>
            <person name="Cheng J.-F."/>
            <person name="Goodwin L."/>
            <person name="Pitluck S."/>
            <person name="Chertkov O."/>
            <person name="Held B."/>
            <person name="Detter J.C."/>
            <person name="Han C."/>
            <person name="Tapia R."/>
            <person name="Land M."/>
            <person name="Hauser L."/>
            <person name="Kyrpides N."/>
            <person name="Ivanova N."/>
            <person name="Mikhailova N."/>
            <person name="Haggblom M."/>
            <person name="Rauschenbach I."/>
            <person name="Bini E."/>
            <person name="Woyke T."/>
        </authorList>
    </citation>
    <scope>NUCLEOTIDE SEQUENCE [LARGE SCALE GENOMIC DNA]</scope>
    <source>
        <strain evidence="17">ATCC BAA-1389 / DSM 22839 / S5</strain>
    </source>
</reference>
<evidence type="ECO:0000259" key="15">
    <source>
        <dbReference type="PROSITE" id="PS50113"/>
    </source>
</evidence>
<comment type="catalytic activity">
    <reaction evidence="1">
        <text>ATP + protein L-histidine = ADP + protein N-phospho-L-histidine.</text>
        <dbReference type="EC" id="2.7.13.3"/>
    </reaction>
</comment>
<keyword evidence="17" id="KW-1185">Reference proteome</keyword>
<dbReference type="Gene3D" id="2.10.70.100">
    <property type="match status" value="1"/>
</dbReference>
<protein>
    <recommendedName>
        <fullName evidence="3">histidine kinase</fullName>
        <ecNumber evidence="3">2.7.13.3</ecNumber>
    </recommendedName>
</protein>
<dbReference type="RefSeq" id="WP_013506332.1">
    <property type="nucleotide sequence ID" value="NC_014836.1"/>
</dbReference>
<proteinExistence type="predicted"/>
<dbReference type="InParanoid" id="E6W0V7"/>
<dbReference type="SUPFAM" id="SSF55785">
    <property type="entry name" value="PYP-like sensor domain (PAS domain)"/>
    <property type="match status" value="1"/>
</dbReference>
<name>E6W0V7_DESIS</name>
<keyword evidence="6" id="KW-0597">Phosphoprotein</keyword>
<keyword evidence="10" id="KW-0547">Nucleotide-binding</keyword>
<evidence type="ECO:0000256" key="11">
    <source>
        <dbReference type="ARBA" id="ARBA00022777"/>
    </source>
</evidence>
<dbReference type="InterPro" id="IPR000700">
    <property type="entry name" value="PAS-assoc_C"/>
</dbReference>